<evidence type="ECO:0000313" key="3">
    <source>
        <dbReference type="Proteomes" id="UP000603708"/>
    </source>
</evidence>
<dbReference type="Proteomes" id="UP000603708">
    <property type="component" value="Unassembled WGS sequence"/>
</dbReference>
<evidence type="ECO:0000313" key="2">
    <source>
        <dbReference type="EMBL" id="GHH73626.1"/>
    </source>
</evidence>
<dbReference type="PANTHER" id="PTHR11803:SF58">
    <property type="entry name" value="PROTEIN HMF1-RELATED"/>
    <property type="match status" value="1"/>
</dbReference>
<dbReference type="AlphaFoldDB" id="A0A919FWG6"/>
<accession>A0A919FWG6</accession>
<dbReference type="Gene3D" id="3.30.1330.40">
    <property type="entry name" value="RutC-like"/>
    <property type="match status" value="1"/>
</dbReference>
<dbReference type="CDD" id="cd00448">
    <property type="entry name" value="YjgF_YER057c_UK114_family"/>
    <property type="match status" value="1"/>
</dbReference>
<dbReference type="GO" id="GO:0019239">
    <property type="term" value="F:deaminase activity"/>
    <property type="evidence" value="ECO:0007669"/>
    <property type="project" value="TreeGrafter"/>
</dbReference>
<dbReference type="GO" id="GO:0005829">
    <property type="term" value="C:cytosol"/>
    <property type="evidence" value="ECO:0007669"/>
    <property type="project" value="TreeGrafter"/>
</dbReference>
<reference evidence="2" key="1">
    <citation type="journal article" date="2014" name="Int. J. Syst. Evol. Microbiol.">
        <title>Complete genome sequence of Corynebacterium casei LMG S-19264T (=DSM 44701T), isolated from a smear-ripened cheese.</title>
        <authorList>
            <consortium name="US DOE Joint Genome Institute (JGI-PGF)"/>
            <person name="Walter F."/>
            <person name="Albersmeier A."/>
            <person name="Kalinowski J."/>
            <person name="Ruckert C."/>
        </authorList>
    </citation>
    <scope>NUCLEOTIDE SEQUENCE</scope>
    <source>
        <strain evidence="2">JCM 5069</strain>
    </source>
</reference>
<reference evidence="2" key="2">
    <citation type="submission" date="2020-09" db="EMBL/GenBank/DDBJ databases">
        <authorList>
            <person name="Sun Q."/>
            <person name="Ohkuma M."/>
        </authorList>
    </citation>
    <scope>NUCLEOTIDE SEQUENCE</scope>
    <source>
        <strain evidence="2">JCM 5069</strain>
    </source>
</reference>
<dbReference type="InterPro" id="IPR006175">
    <property type="entry name" value="YjgF/YER057c/UK114"/>
</dbReference>
<dbReference type="PANTHER" id="PTHR11803">
    <property type="entry name" value="2-IMINOBUTANOATE/2-IMINOPROPANOATE DEAMINASE RIDA"/>
    <property type="match status" value="1"/>
</dbReference>
<organism evidence="2 3">
    <name type="scientific">Streptomyces sulfonofaciens</name>
    <dbReference type="NCBI Taxonomy" id="68272"/>
    <lineage>
        <taxon>Bacteria</taxon>
        <taxon>Bacillati</taxon>
        <taxon>Actinomycetota</taxon>
        <taxon>Actinomycetes</taxon>
        <taxon>Kitasatosporales</taxon>
        <taxon>Streptomycetaceae</taxon>
        <taxon>Streptomyces</taxon>
    </lineage>
</organism>
<dbReference type="InterPro" id="IPR035959">
    <property type="entry name" value="RutC-like_sf"/>
</dbReference>
<comment type="caution">
    <text evidence="2">The sequence shown here is derived from an EMBL/GenBank/DDBJ whole genome shotgun (WGS) entry which is preliminary data.</text>
</comment>
<dbReference type="EMBL" id="BNCD01000003">
    <property type="protein sequence ID" value="GHH73626.1"/>
    <property type="molecule type" value="Genomic_DNA"/>
</dbReference>
<name>A0A919FWG6_9ACTN</name>
<dbReference type="Pfam" id="PF01042">
    <property type="entry name" value="Ribonuc_L-PSP"/>
    <property type="match status" value="1"/>
</dbReference>
<protein>
    <submittedName>
        <fullName evidence="2">Enamine deaminase RidA</fullName>
    </submittedName>
</protein>
<keyword evidence="3" id="KW-1185">Reference proteome</keyword>
<evidence type="ECO:0000256" key="1">
    <source>
        <dbReference type="ARBA" id="ARBA00010552"/>
    </source>
</evidence>
<dbReference type="RefSeq" id="WP_189929897.1">
    <property type="nucleotide sequence ID" value="NZ_BNCD01000003.1"/>
</dbReference>
<sequence>MRAETTRGEPARITRINPAQLHPTPGYHHITVVEAGRTAYLAGQCPLDRTGALVGPGDLDAQIDQVAANAVTALNAVGARPEHVVRSVIYVVSGDAAVLGAAWRRLTGSAVGPAFGTASTLLGVARLGFLGQLIEVDLTAALPD</sequence>
<proteinExistence type="inferred from homology"/>
<gene>
    <name evidence="2" type="ORF">GCM10018793_12570</name>
</gene>
<comment type="similarity">
    <text evidence="1">Belongs to the RutC family.</text>
</comment>
<dbReference type="SUPFAM" id="SSF55298">
    <property type="entry name" value="YjgF-like"/>
    <property type="match status" value="1"/>
</dbReference>